<accession>E0A1G0</accession>
<reference evidence="8" key="1">
    <citation type="journal article" date="2010" name="Trends Microbiol.">
        <title>Distinct gene set in two different lineages of ammonia-oxidizing archaea supports the phylum Thaumarchaeota.</title>
        <authorList>
            <person name="Spang A."/>
            <person name="Hatzenpichler R."/>
            <person name="Brochier-Armanet C."/>
            <person name="Rattei T."/>
            <person name="Tischler P."/>
            <person name="Spieck E."/>
            <person name="Streit W."/>
            <person name="Stahl D.A."/>
            <person name="Wagner M."/>
            <person name="Schleper C."/>
        </authorList>
    </citation>
    <scope>NUCLEOTIDE SEQUENCE</scope>
    <source>
        <strain evidence="8">Enrichment culture Ga9.2</strain>
    </source>
</reference>
<evidence type="ECO:0000256" key="5">
    <source>
        <dbReference type="ARBA" id="ARBA00023274"/>
    </source>
</evidence>
<keyword evidence="5" id="KW-0687">Ribonucleoprotein</keyword>
<proteinExistence type="inferred from homology"/>
<evidence type="ECO:0000256" key="6">
    <source>
        <dbReference type="ARBA" id="ARBA00035384"/>
    </source>
</evidence>
<name>E0A1G0_9ARCH</name>
<dbReference type="OMA" id="GVFMAEH"/>
<dbReference type="InterPro" id="IPR022845">
    <property type="entry name" value="Ribosomal_eS31_arc"/>
</dbReference>
<dbReference type="GO" id="GO:1990904">
    <property type="term" value="C:ribonucleoprotein complex"/>
    <property type="evidence" value="ECO:0007669"/>
    <property type="project" value="UniProtKB-KW"/>
</dbReference>
<dbReference type="HAMAP" id="MF_00777">
    <property type="entry name" value="Ribosomal_eS31"/>
    <property type="match status" value="1"/>
</dbReference>
<dbReference type="SUPFAM" id="SSF57829">
    <property type="entry name" value="Zn-binding ribosomal proteins"/>
    <property type="match status" value="1"/>
</dbReference>
<dbReference type="Gene3D" id="6.20.50.180">
    <property type="match status" value="1"/>
</dbReference>
<evidence type="ECO:0000256" key="1">
    <source>
        <dbReference type="ARBA" id="ARBA00022723"/>
    </source>
</evidence>
<dbReference type="GO" id="GO:0006412">
    <property type="term" value="P:translation"/>
    <property type="evidence" value="ECO:0007669"/>
    <property type="project" value="InterPro"/>
</dbReference>
<dbReference type="GO" id="GO:0008270">
    <property type="term" value="F:zinc ion binding"/>
    <property type="evidence" value="ECO:0007669"/>
    <property type="project" value="UniProtKB-KW"/>
</dbReference>
<dbReference type="GO" id="GO:0003735">
    <property type="term" value="F:structural constituent of ribosome"/>
    <property type="evidence" value="ECO:0007669"/>
    <property type="project" value="InterPro"/>
</dbReference>
<evidence type="ECO:0000256" key="2">
    <source>
        <dbReference type="ARBA" id="ARBA00022771"/>
    </source>
</evidence>
<protein>
    <recommendedName>
        <fullName evidence="6">30S ribosomal protein S27ae</fullName>
    </recommendedName>
</protein>
<dbReference type="InterPro" id="IPR002906">
    <property type="entry name" value="Ribosomal_eS31"/>
</dbReference>
<evidence type="ECO:0000256" key="4">
    <source>
        <dbReference type="ARBA" id="ARBA00022980"/>
    </source>
</evidence>
<evidence type="ECO:0000256" key="3">
    <source>
        <dbReference type="ARBA" id="ARBA00022833"/>
    </source>
</evidence>
<keyword evidence="2" id="KW-0863">Zinc-finger</keyword>
<dbReference type="GO" id="GO:0005840">
    <property type="term" value="C:ribosome"/>
    <property type="evidence" value="ECO:0007669"/>
    <property type="project" value="UniProtKB-KW"/>
</dbReference>
<dbReference type="AlphaFoldDB" id="E0A1G0"/>
<keyword evidence="3" id="KW-0862">Zinc</keyword>
<dbReference type="NCBIfam" id="NF001669">
    <property type="entry name" value="PRK00432.1"/>
    <property type="match status" value="1"/>
</dbReference>
<dbReference type="EMBL" id="HM230018">
    <property type="protein sequence ID" value="ADK26016.1"/>
    <property type="molecule type" value="Genomic_DNA"/>
</dbReference>
<dbReference type="Pfam" id="PF01599">
    <property type="entry name" value="Ribosomal_S27"/>
    <property type="match status" value="1"/>
</dbReference>
<dbReference type="SMART" id="SM01402">
    <property type="entry name" value="Ribosomal_S27"/>
    <property type="match status" value="1"/>
</dbReference>
<sequence>MADKKAPAKGEVAIYKFYKVSGDKVTRSRRDCPRCGKGTFMAEHKDRFTCGKCGFTEFTHKETAKKGKK</sequence>
<keyword evidence="1" id="KW-0479">Metal-binding</keyword>
<organism evidence="8">
    <name type="scientific">Candidatus Nitrososphaera gargensis</name>
    <dbReference type="NCBI Taxonomy" id="497727"/>
    <lineage>
        <taxon>Archaea</taxon>
        <taxon>Nitrososphaerota</taxon>
        <taxon>Nitrososphaeria</taxon>
        <taxon>Nitrososphaerales</taxon>
        <taxon>Nitrososphaeraceae</taxon>
        <taxon>Nitrososphaera</taxon>
    </lineage>
</organism>
<keyword evidence="4" id="KW-0689">Ribosomal protein</keyword>
<evidence type="ECO:0000313" key="8">
    <source>
        <dbReference type="EMBL" id="ADK26016.1"/>
    </source>
</evidence>
<feature type="non-terminal residue" evidence="8">
    <location>
        <position position="69"/>
    </location>
</feature>
<evidence type="ECO:0000259" key="7">
    <source>
        <dbReference type="SMART" id="SM01402"/>
    </source>
</evidence>
<feature type="domain" description="Small ribosomal subunit protein eS31" evidence="7">
    <location>
        <begin position="14"/>
        <end position="56"/>
    </location>
</feature>
<dbReference type="InterPro" id="IPR011332">
    <property type="entry name" value="Ribosomal_zn-bd"/>
</dbReference>